<dbReference type="InterPro" id="IPR007791">
    <property type="entry name" value="DjlA_N"/>
</dbReference>
<dbReference type="InterPro" id="IPR029024">
    <property type="entry name" value="TerB-like"/>
</dbReference>
<dbReference type="Pfam" id="PF05099">
    <property type="entry name" value="TerB"/>
    <property type="match status" value="1"/>
</dbReference>
<sequence length="133" mass="14521">MKQHIEKITQLLLGAAYADKRLAGAEITRIRSLLSTLLGGAEVPEELLRMINTFSPAAFNVQQVASALDDLSTEDKRKLLELVASVNDADEELDLAEDIYLRTLAAALGLDEEKYSDLTLEILAGEELHGLLA</sequence>
<dbReference type="Gene3D" id="1.10.3680.10">
    <property type="entry name" value="TerB-like"/>
    <property type="match status" value="1"/>
</dbReference>
<name>A0ABT5DUM6_9BACT</name>
<comment type="caution">
    <text evidence="2">The sequence shown here is derived from an EMBL/GenBank/DDBJ whole genome shotgun (WGS) entry which is preliminary data.</text>
</comment>
<gene>
    <name evidence="2" type="ORF">POL25_08135</name>
</gene>
<organism evidence="2 3">
    <name type="scientific">Nannocystis bainbridge</name>
    <dbReference type="NCBI Taxonomy" id="2995303"/>
    <lineage>
        <taxon>Bacteria</taxon>
        <taxon>Pseudomonadati</taxon>
        <taxon>Myxococcota</taxon>
        <taxon>Polyangia</taxon>
        <taxon>Nannocystales</taxon>
        <taxon>Nannocystaceae</taxon>
        <taxon>Nannocystis</taxon>
    </lineage>
</organism>
<proteinExistence type="predicted"/>
<feature type="domain" description="Co-chaperone DjlA N-terminal" evidence="1">
    <location>
        <begin position="8"/>
        <end position="116"/>
    </location>
</feature>
<accession>A0ABT5DUM6</accession>
<dbReference type="CDD" id="cd07177">
    <property type="entry name" value="terB_like"/>
    <property type="match status" value="1"/>
</dbReference>
<dbReference type="RefSeq" id="WP_272085343.1">
    <property type="nucleotide sequence ID" value="NZ_JAQNDL010000001.1"/>
</dbReference>
<evidence type="ECO:0000259" key="1">
    <source>
        <dbReference type="Pfam" id="PF05099"/>
    </source>
</evidence>
<dbReference type="Proteomes" id="UP001221686">
    <property type="component" value="Unassembled WGS sequence"/>
</dbReference>
<keyword evidence="3" id="KW-1185">Reference proteome</keyword>
<protein>
    <submittedName>
        <fullName evidence="2">TerB family tellurite resistance protein</fullName>
    </submittedName>
</protein>
<reference evidence="2 3" key="1">
    <citation type="submission" date="2022-11" db="EMBL/GenBank/DDBJ databases">
        <title>Minimal conservation of predation-associated metabolite biosynthetic gene clusters underscores biosynthetic potential of Myxococcota including descriptions for ten novel species: Archangium lansinium sp. nov., Myxococcus landrumus sp. nov., Nannocystis bai.</title>
        <authorList>
            <person name="Ahearne A."/>
            <person name="Stevens C."/>
            <person name="Dowd S."/>
        </authorList>
    </citation>
    <scope>NUCLEOTIDE SEQUENCE [LARGE SCALE GENOMIC DNA]</scope>
    <source>
        <strain evidence="2 3">BB15-2</strain>
    </source>
</reference>
<evidence type="ECO:0000313" key="2">
    <source>
        <dbReference type="EMBL" id="MDC0716855.1"/>
    </source>
</evidence>
<dbReference type="SUPFAM" id="SSF158682">
    <property type="entry name" value="TerB-like"/>
    <property type="match status" value="1"/>
</dbReference>
<dbReference type="EMBL" id="JAQNDL010000001">
    <property type="protein sequence ID" value="MDC0716855.1"/>
    <property type="molecule type" value="Genomic_DNA"/>
</dbReference>
<evidence type="ECO:0000313" key="3">
    <source>
        <dbReference type="Proteomes" id="UP001221686"/>
    </source>
</evidence>